<reference evidence="4" key="1">
    <citation type="journal article" date="2012" name="MBio">
        <title>Comparative genome analysis of Trichophyton rubrum and related dermatophytes reveals candidate genes involved in infection.</title>
        <authorList>
            <person name="Martinez D.A."/>
            <person name="Oliver B.G."/>
            <person name="Graeser Y."/>
            <person name="Goldberg J.M."/>
            <person name="Li W."/>
            <person name="Martinez-Rossi N.M."/>
            <person name="Monod M."/>
            <person name="Shelest E."/>
            <person name="Barton R.C."/>
            <person name="Birch E."/>
            <person name="Brakhage A.A."/>
            <person name="Chen Z."/>
            <person name="Gurr S.J."/>
            <person name="Heiman D."/>
            <person name="Heitman J."/>
            <person name="Kosti I."/>
            <person name="Rossi A."/>
            <person name="Saif S."/>
            <person name="Samalova M."/>
            <person name="Saunders C.W."/>
            <person name="Shea T."/>
            <person name="Summerbell R.C."/>
            <person name="Xu J."/>
            <person name="Young S."/>
            <person name="Zeng Q."/>
            <person name="Birren B.W."/>
            <person name="Cuomo C.A."/>
            <person name="White T.C."/>
        </authorList>
    </citation>
    <scope>NUCLEOTIDE SEQUENCE [LARGE SCALE GENOMIC DNA]</scope>
    <source>
        <strain evidence="4">ATCC MYA-4605 / CBS 113480</strain>
    </source>
</reference>
<keyword evidence="4" id="KW-1185">Reference proteome</keyword>
<dbReference type="AlphaFoldDB" id="C5FVN9"/>
<feature type="region of interest" description="Disordered" evidence="2">
    <location>
        <begin position="1"/>
        <end position="46"/>
    </location>
</feature>
<gene>
    <name evidence="3" type="ORF">MCYG_06792</name>
</gene>
<sequence>MAAQWAQEDSNPARPHALLSDASRDPRRISRNGPLPQNQPPTQDVQDTVQVLRQLTTEMGELTHMTSTRDRAIRKRKAEDLALKKAKERAFNYPSLLQSLGSRRNDRDKELKSIEDRLNTHTANKEKIILTLANIIHTPPSQGSRRVQVTKDLQKIEDEMHLIRKEYESDISTVFTRLDTLFQRNIDFRNDMIDFSDSIKEIKNGPSNNRLHSAQDDTDRRLRMLSDTVNTLKCTLIKENCSGDNTWESLNQKIKDITESLAATKAEQQNYSKRAEKNLQSATESLADKTSAMVDASKNLALRMNEGFENKISNLTRTVDDLVMEKIPALQTQVNEKFKVIVEKQSELTSVSSPSTPVSKSMMESMMEDMRNLSEQIRNFQKIQEGKNETLSKAVDEASQAASNVQGAIGKLNQDLVDLHKAVASVDIQAINQRFAQFNNQCGSSINSLHSQLAATHSAVHSLESRYSQIITEPIVRQMILRMQDMYPHASRVQSEIERLLKTVGEHLTHITSHRAKITALEEAQGHTKTANESLIAFLHTEKNEITGKMKNIQSKVDELEENVLQTLAEHGADLRGTMEDVKEMKAQAQPITAERPFPSVQRFQTPTETTVNPTSSGEQDIQSYSLPTTQTNSDQHRHKKRKLEEETPSSFEPSNEGQGGR</sequence>
<proteinExistence type="predicted"/>
<dbReference type="HOGENOM" id="CLU_407654_0_0_1"/>
<keyword evidence="1" id="KW-0175">Coiled coil</keyword>
<accession>C5FVN9</accession>
<protein>
    <recommendedName>
        <fullName evidence="5">Paramyosin</fullName>
    </recommendedName>
</protein>
<dbReference type="eggNOG" id="ENOG502RAH7">
    <property type="taxonomic scope" value="Eukaryota"/>
</dbReference>
<dbReference type="Proteomes" id="UP000002035">
    <property type="component" value="Unassembled WGS sequence"/>
</dbReference>
<evidence type="ECO:0000256" key="1">
    <source>
        <dbReference type="SAM" id="Coils"/>
    </source>
</evidence>
<organism evidence="3 4">
    <name type="scientific">Arthroderma otae (strain ATCC MYA-4605 / CBS 113480)</name>
    <name type="common">Microsporum canis</name>
    <dbReference type="NCBI Taxonomy" id="554155"/>
    <lineage>
        <taxon>Eukaryota</taxon>
        <taxon>Fungi</taxon>
        <taxon>Dikarya</taxon>
        <taxon>Ascomycota</taxon>
        <taxon>Pezizomycotina</taxon>
        <taxon>Eurotiomycetes</taxon>
        <taxon>Eurotiomycetidae</taxon>
        <taxon>Onygenales</taxon>
        <taxon>Arthrodermataceae</taxon>
        <taxon>Microsporum</taxon>
    </lineage>
</organism>
<feature type="region of interest" description="Disordered" evidence="2">
    <location>
        <begin position="584"/>
        <end position="662"/>
    </location>
</feature>
<name>C5FVN9_ARTOC</name>
<evidence type="ECO:0000256" key="2">
    <source>
        <dbReference type="SAM" id="MobiDB-lite"/>
    </source>
</evidence>
<evidence type="ECO:0000313" key="3">
    <source>
        <dbReference type="EMBL" id="EEQ33973.1"/>
    </source>
</evidence>
<feature type="coiled-coil region" evidence="1">
    <location>
        <begin position="543"/>
        <end position="570"/>
    </location>
</feature>
<feature type="compositionally biased region" description="Polar residues" evidence="2">
    <location>
        <begin position="649"/>
        <end position="662"/>
    </location>
</feature>
<evidence type="ECO:0008006" key="5">
    <source>
        <dbReference type="Google" id="ProtNLM"/>
    </source>
</evidence>
<dbReference type="OMA" id="EMYPYAS"/>
<dbReference type="EMBL" id="DS995706">
    <property type="protein sequence ID" value="EEQ33973.1"/>
    <property type="molecule type" value="Genomic_DNA"/>
</dbReference>
<dbReference type="VEuPathDB" id="FungiDB:MCYG_06792"/>
<feature type="compositionally biased region" description="Polar residues" evidence="2">
    <location>
        <begin position="602"/>
        <end position="634"/>
    </location>
</feature>
<dbReference type="STRING" id="554155.C5FVN9"/>
<evidence type="ECO:0000313" key="4">
    <source>
        <dbReference type="Proteomes" id="UP000002035"/>
    </source>
</evidence>
<dbReference type="GeneID" id="9222218"/>
<dbReference type="OrthoDB" id="3438382at2759"/>
<dbReference type="RefSeq" id="XP_002844828.1">
    <property type="nucleotide sequence ID" value="XM_002844782.1"/>
</dbReference>